<keyword evidence="3" id="KW-1185">Reference proteome</keyword>
<dbReference type="EMBL" id="JBHSAY010000020">
    <property type="protein sequence ID" value="MFC4135158.1"/>
    <property type="molecule type" value="Genomic_DNA"/>
</dbReference>
<dbReference type="InterPro" id="IPR017517">
    <property type="entry name" value="Maleyloyr_isom"/>
</dbReference>
<dbReference type="Gene3D" id="1.20.120.450">
    <property type="entry name" value="dinb family like domain"/>
    <property type="match status" value="1"/>
</dbReference>
<evidence type="ECO:0000313" key="2">
    <source>
        <dbReference type="EMBL" id="MFC4135158.1"/>
    </source>
</evidence>
<feature type="domain" description="Mycothiol-dependent maleylpyruvate isomerase metal-binding" evidence="1">
    <location>
        <begin position="16"/>
        <end position="94"/>
    </location>
</feature>
<accession>A0ABV8LXP3</accession>
<dbReference type="NCBIfam" id="TIGR03086">
    <property type="entry name" value="TIGR03086 family metal-binding protein"/>
    <property type="match status" value="1"/>
</dbReference>
<name>A0ABV8LXP3_9ACTN</name>
<protein>
    <submittedName>
        <fullName evidence="2">TIGR03086 family metal-binding protein</fullName>
    </submittedName>
</protein>
<dbReference type="InterPro" id="IPR024344">
    <property type="entry name" value="MDMPI_metal-binding"/>
</dbReference>
<dbReference type="Proteomes" id="UP001595816">
    <property type="component" value="Unassembled WGS sequence"/>
</dbReference>
<organism evidence="2 3">
    <name type="scientific">Hamadaea flava</name>
    <dbReference type="NCBI Taxonomy" id="1742688"/>
    <lineage>
        <taxon>Bacteria</taxon>
        <taxon>Bacillati</taxon>
        <taxon>Actinomycetota</taxon>
        <taxon>Actinomycetes</taxon>
        <taxon>Micromonosporales</taxon>
        <taxon>Micromonosporaceae</taxon>
        <taxon>Hamadaea</taxon>
    </lineage>
</organism>
<dbReference type="InterPro" id="IPR034660">
    <property type="entry name" value="DinB/YfiT-like"/>
</dbReference>
<reference evidence="3" key="1">
    <citation type="journal article" date="2019" name="Int. J. Syst. Evol. Microbiol.">
        <title>The Global Catalogue of Microorganisms (GCM) 10K type strain sequencing project: providing services to taxonomists for standard genome sequencing and annotation.</title>
        <authorList>
            <consortium name="The Broad Institute Genomics Platform"/>
            <consortium name="The Broad Institute Genome Sequencing Center for Infectious Disease"/>
            <person name="Wu L."/>
            <person name="Ma J."/>
        </authorList>
    </citation>
    <scope>NUCLEOTIDE SEQUENCE [LARGE SCALE GENOMIC DNA]</scope>
    <source>
        <strain evidence="3">CGMCC 4.7289</strain>
    </source>
</reference>
<dbReference type="InterPro" id="IPR017520">
    <property type="entry name" value="CHP03086"/>
</dbReference>
<sequence length="186" mass="19756">MTVIDQIDAALGMTSGIVRSVSPGQLGAPSPCAGWDVRFELNHLVGGMRIFAAELTGVPAGGDHHDDWLGDNHQTAYALAYALDQAAWCQPDALNRTVQLSFGPMPAPVAALIHLTEILVHGADLAVVIGRPDLVDDDACAQLLATMRGMDIEPFRRMGAFGPEQPIAADAVPHRRLLAYLGRTGL</sequence>
<proteinExistence type="predicted"/>
<evidence type="ECO:0000313" key="3">
    <source>
        <dbReference type="Proteomes" id="UP001595816"/>
    </source>
</evidence>
<gene>
    <name evidence="2" type="ORF">ACFOZ4_31490</name>
</gene>
<dbReference type="RefSeq" id="WP_253763037.1">
    <property type="nucleotide sequence ID" value="NZ_JAMZDZ010000001.1"/>
</dbReference>
<evidence type="ECO:0000259" key="1">
    <source>
        <dbReference type="Pfam" id="PF11716"/>
    </source>
</evidence>
<dbReference type="Pfam" id="PF11716">
    <property type="entry name" value="MDMPI_N"/>
    <property type="match status" value="1"/>
</dbReference>
<dbReference type="NCBIfam" id="TIGR03083">
    <property type="entry name" value="maleylpyruvate isomerase family mycothiol-dependent enzyme"/>
    <property type="match status" value="1"/>
</dbReference>
<dbReference type="SUPFAM" id="SSF109854">
    <property type="entry name" value="DinB/YfiT-like putative metalloenzymes"/>
    <property type="match status" value="1"/>
</dbReference>
<comment type="caution">
    <text evidence="2">The sequence shown here is derived from an EMBL/GenBank/DDBJ whole genome shotgun (WGS) entry which is preliminary data.</text>
</comment>